<feature type="domain" description="DHHA1" evidence="2">
    <location>
        <begin position="387"/>
        <end position="485"/>
    </location>
</feature>
<dbReference type="Gene3D" id="3.10.310.30">
    <property type="match status" value="1"/>
</dbReference>
<dbReference type="Gene3D" id="3.90.1640.30">
    <property type="match status" value="1"/>
</dbReference>
<evidence type="ECO:0000313" key="4">
    <source>
        <dbReference type="EMBL" id="TQS83004.1"/>
    </source>
</evidence>
<dbReference type="Proteomes" id="UP000752814">
    <property type="component" value="Unassembled WGS sequence"/>
</dbReference>
<evidence type="ECO:0000313" key="5">
    <source>
        <dbReference type="Proteomes" id="UP000752814"/>
    </source>
</evidence>
<comment type="caution">
    <text evidence="4">The sequence shown here is derived from an EMBL/GenBank/DDBJ whole genome shotgun (WGS) entry which is preliminary data.</text>
</comment>
<dbReference type="Pfam" id="PF01368">
    <property type="entry name" value="DHH"/>
    <property type="match status" value="1"/>
</dbReference>
<dbReference type="InterPro" id="IPR048515">
    <property type="entry name" value="DHH_CID"/>
</dbReference>
<dbReference type="AlphaFoldDB" id="A0A8J8PDF8"/>
<protein>
    <recommendedName>
        <fullName evidence="6">DHH family phosphoesterase</fullName>
    </recommendedName>
</protein>
<gene>
    <name evidence="4" type="ORF">A3207_03425</name>
</gene>
<dbReference type="InterPro" id="IPR001667">
    <property type="entry name" value="DDH_dom"/>
</dbReference>
<dbReference type="GO" id="GO:0003676">
    <property type="term" value="F:nucleic acid binding"/>
    <property type="evidence" value="ECO:0007669"/>
    <property type="project" value="InterPro"/>
</dbReference>
<dbReference type="SUPFAM" id="SSF64182">
    <property type="entry name" value="DHH phosphoesterases"/>
    <property type="match status" value="1"/>
</dbReference>
<evidence type="ECO:0000259" key="3">
    <source>
        <dbReference type="Pfam" id="PF21763"/>
    </source>
</evidence>
<dbReference type="InterPro" id="IPR038763">
    <property type="entry name" value="DHH_sf"/>
</dbReference>
<name>A0A8J8PDF8_9ARCH</name>
<organism evidence="4 5">
    <name type="scientific">Candidatus Methanomassiliicoccus intestinalis</name>
    <dbReference type="NCBI Taxonomy" id="1406512"/>
    <lineage>
        <taxon>Archaea</taxon>
        <taxon>Methanobacteriati</taxon>
        <taxon>Thermoplasmatota</taxon>
        <taxon>Thermoplasmata</taxon>
        <taxon>Methanomassiliicoccales</taxon>
        <taxon>Methanomassiliicoccaceae</taxon>
        <taxon>Methanomassiliicoccus</taxon>
    </lineage>
</organism>
<dbReference type="GO" id="GO:0004527">
    <property type="term" value="F:exonuclease activity"/>
    <property type="evidence" value="ECO:0007669"/>
    <property type="project" value="UniProtKB-KW"/>
</dbReference>
<dbReference type="Pfam" id="PF21763">
    <property type="entry name" value="DHH_CID"/>
    <property type="match status" value="1"/>
</dbReference>
<dbReference type="PANTHER" id="PTHR30255:SF3">
    <property type="entry name" value="SINGLE-STRANDED-DNA-SPECIFIC EXONUCLEASE RECJ"/>
    <property type="match status" value="1"/>
</dbReference>
<feature type="domain" description="DDH" evidence="1">
    <location>
        <begin position="25"/>
        <end position="138"/>
    </location>
</feature>
<dbReference type="EMBL" id="LVVT01000014">
    <property type="protein sequence ID" value="TQS83004.1"/>
    <property type="molecule type" value="Genomic_DNA"/>
</dbReference>
<dbReference type="Pfam" id="PF02272">
    <property type="entry name" value="DHHA1"/>
    <property type="match status" value="1"/>
</dbReference>
<feature type="domain" description="DHH-CID" evidence="3">
    <location>
        <begin position="189"/>
        <end position="271"/>
    </location>
</feature>
<dbReference type="RefSeq" id="WP_400194717.1">
    <property type="nucleotide sequence ID" value="NZ_CAYAYE010000014.1"/>
</dbReference>
<accession>A0A8J8PDF8</accession>
<proteinExistence type="predicted"/>
<reference evidence="4" key="1">
    <citation type="submission" date="2016-03" db="EMBL/GenBank/DDBJ databases">
        <authorList>
            <person name="Borrel G."/>
            <person name="Mccann A."/>
            <person name="O'Toole P.W."/>
        </authorList>
    </citation>
    <scope>NUCLEOTIDE SEQUENCE</scope>
    <source>
        <strain evidence="4">183</strain>
    </source>
</reference>
<dbReference type="InterPro" id="IPR003156">
    <property type="entry name" value="DHHA1_dom"/>
</dbReference>
<dbReference type="InterPro" id="IPR051673">
    <property type="entry name" value="SSDNA_exonuclease_RecJ"/>
</dbReference>
<evidence type="ECO:0008006" key="6">
    <source>
        <dbReference type="Google" id="ProtNLM"/>
    </source>
</evidence>
<dbReference type="PANTHER" id="PTHR30255">
    <property type="entry name" value="SINGLE-STRANDED-DNA-SPECIFIC EXONUCLEASE RECJ"/>
    <property type="match status" value="1"/>
</dbReference>
<evidence type="ECO:0000259" key="2">
    <source>
        <dbReference type="Pfam" id="PF02272"/>
    </source>
</evidence>
<sequence>MSDISGFERGAAEAAEKIKSAGSALVIAHIDADGITAASIASIALEREEIEHSVKFIKKLDPPTLQFILDEKCDVLWFVDLGSGMYSKMDERCVVADHHRPDSLEKERHVNPHLYGIDGSSEVSGSGVAYAIAVAMDERNRDLSALAIVGAVGDFQESAHSRLTGYNHKIVEDAVEYAGITAEVDIRTFGKQTKPLPILFQYSTDPKLIDYITDQNDDRESCIRFFTDLDIDVNENIYWTQLDRNEKSKIVSALVNRMINRGCGVADVRKLLGEIYTIPENTVGTPDNWIEKLPEEMRANARVLFDAKEFATLLNACGRHELPEVGMEVCKGDRSEYLIRALNQQSGHRESLKTAIELVKLGEENGIKDKISGVPLKNIRFFNGGKKVKDTILGIITGMLLNSPEVQCSDRPLIAFADSSDGSNMLKVSGRGTKEMVDRGLDLSLAMIKSSKECGGTGGGHNIAAGASVPYGKENEFLLKLDKMIGQQINGE</sequence>
<evidence type="ECO:0000259" key="1">
    <source>
        <dbReference type="Pfam" id="PF01368"/>
    </source>
</evidence>